<dbReference type="RefSeq" id="WP_114046017.1">
    <property type="nucleotide sequence ID" value="NZ_CP025198.1"/>
</dbReference>
<organism evidence="3 4">
    <name type="scientific">Acidipropionibacterium virtanenii</name>
    <dbReference type="NCBI Taxonomy" id="2057246"/>
    <lineage>
        <taxon>Bacteria</taxon>
        <taxon>Bacillati</taxon>
        <taxon>Actinomycetota</taxon>
        <taxon>Actinomycetes</taxon>
        <taxon>Propionibacteriales</taxon>
        <taxon>Propionibacteriaceae</taxon>
        <taxon>Acidipropionibacterium</taxon>
    </lineage>
</organism>
<dbReference type="InterPro" id="IPR001374">
    <property type="entry name" value="R3H_dom"/>
</dbReference>
<dbReference type="Pfam" id="PF01424">
    <property type="entry name" value="R3H"/>
    <property type="match status" value="1"/>
</dbReference>
<protein>
    <recommendedName>
        <fullName evidence="2">R3H domain-containing protein</fullName>
    </recommendedName>
</protein>
<dbReference type="Gene3D" id="3.30.300.20">
    <property type="match status" value="1"/>
</dbReference>
<dbReference type="Gene3D" id="3.30.1370.50">
    <property type="entry name" value="R3H-like domain"/>
    <property type="match status" value="1"/>
</dbReference>
<dbReference type="GO" id="GO:0003723">
    <property type="term" value="F:RNA binding"/>
    <property type="evidence" value="ECO:0007669"/>
    <property type="project" value="InterPro"/>
</dbReference>
<evidence type="ECO:0000259" key="2">
    <source>
        <dbReference type="PROSITE" id="PS51061"/>
    </source>
</evidence>
<dbReference type="InterPro" id="IPR034079">
    <property type="entry name" value="R3H_KhpB"/>
</dbReference>
<dbReference type="KEGG" id="acij:JS278_03148"/>
<dbReference type="PANTHER" id="PTHR35800:SF1">
    <property type="entry name" value="RNA-BINDING PROTEIN KHPB"/>
    <property type="match status" value="1"/>
</dbReference>
<dbReference type="InterPro" id="IPR015946">
    <property type="entry name" value="KH_dom-like_a/b"/>
</dbReference>
<proteinExistence type="predicted"/>
<dbReference type="EMBL" id="CP025198">
    <property type="protein sequence ID" value="AXE40282.1"/>
    <property type="molecule type" value="Genomic_DNA"/>
</dbReference>
<dbReference type="InterPro" id="IPR036867">
    <property type="entry name" value="R3H_dom_sf"/>
</dbReference>
<dbReference type="Proteomes" id="UP000251995">
    <property type="component" value="Chromosome"/>
</dbReference>
<feature type="domain" description="R3H" evidence="2">
    <location>
        <begin position="156"/>
        <end position="220"/>
    </location>
</feature>
<dbReference type="CDD" id="cd02644">
    <property type="entry name" value="R3H_jag"/>
    <property type="match status" value="1"/>
</dbReference>
<accession>A0A344UYD4</accession>
<gene>
    <name evidence="3" type="ORF">JS278_03148</name>
</gene>
<dbReference type="InterPro" id="IPR039247">
    <property type="entry name" value="KhpB"/>
</dbReference>
<name>A0A344UYD4_9ACTN</name>
<dbReference type="SUPFAM" id="SSF82708">
    <property type="entry name" value="R3H domain"/>
    <property type="match status" value="1"/>
</dbReference>
<dbReference type="InterPro" id="IPR038008">
    <property type="entry name" value="Jag_KH"/>
</dbReference>
<sequence length="220" mass="23654">MSEESVDNVVDGDVPVAAVEEVAESVPQREDENPEAVEDSQEADSDGGDTVEEDADEGDADSVEEDSGEDVDPLEEEGDIAADYLEELLDIADLDGDIDTYVEGSRAHISIVTESQTLVGPGGRVLEALQELARLSVMTETGHRSRLMLDVAGYRETRRKELLILATEAIESVKETGEPAHLTPMNPFERKIVHDAAAAAGLVSESEGVEPKRHVVISTD</sequence>
<dbReference type="PROSITE" id="PS51061">
    <property type="entry name" value="R3H"/>
    <property type="match status" value="1"/>
</dbReference>
<keyword evidence="4" id="KW-1185">Reference proteome</keyword>
<feature type="compositionally biased region" description="Acidic residues" evidence="1">
    <location>
        <begin position="32"/>
        <end position="75"/>
    </location>
</feature>
<feature type="region of interest" description="Disordered" evidence="1">
    <location>
        <begin position="22"/>
        <end position="75"/>
    </location>
</feature>
<reference evidence="3 4" key="1">
    <citation type="submission" date="2017-12" db="EMBL/GenBank/DDBJ databases">
        <title>The whole genome sequence of the Acidipropionibacterium virtanenii sp. nov. type strain JS278.</title>
        <authorList>
            <person name="Laine P."/>
            <person name="Deptula P."/>
            <person name="Varmanen P."/>
            <person name="Auvinen P."/>
        </authorList>
    </citation>
    <scope>NUCLEOTIDE SEQUENCE [LARGE SCALE GENOMIC DNA]</scope>
    <source>
        <strain evidence="3 4">JS278</strain>
    </source>
</reference>
<evidence type="ECO:0000256" key="1">
    <source>
        <dbReference type="SAM" id="MobiDB-lite"/>
    </source>
</evidence>
<evidence type="ECO:0000313" key="3">
    <source>
        <dbReference type="EMBL" id="AXE40282.1"/>
    </source>
</evidence>
<dbReference type="CDD" id="cd02414">
    <property type="entry name" value="KH-II_Jag"/>
    <property type="match status" value="1"/>
</dbReference>
<dbReference type="PANTHER" id="PTHR35800">
    <property type="entry name" value="PROTEIN JAG"/>
    <property type="match status" value="1"/>
</dbReference>
<dbReference type="OrthoDB" id="9794483at2"/>
<evidence type="ECO:0000313" key="4">
    <source>
        <dbReference type="Proteomes" id="UP000251995"/>
    </source>
</evidence>
<dbReference type="SMART" id="SM00393">
    <property type="entry name" value="R3H"/>
    <property type="match status" value="1"/>
</dbReference>
<dbReference type="AlphaFoldDB" id="A0A344UYD4"/>